<dbReference type="GO" id="GO:0071555">
    <property type="term" value="P:cell wall organization"/>
    <property type="evidence" value="ECO:0007669"/>
    <property type="project" value="UniProtKB-KW"/>
</dbReference>
<evidence type="ECO:0000256" key="10">
    <source>
        <dbReference type="ARBA" id="ARBA00022984"/>
    </source>
</evidence>
<evidence type="ECO:0000256" key="1">
    <source>
        <dbReference type="ARBA" id="ARBA00004167"/>
    </source>
</evidence>
<evidence type="ECO:0000256" key="8">
    <source>
        <dbReference type="ARBA" id="ARBA00022801"/>
    </source>
</evidence>
<evidence type="ECO:0000259" key="16">
    <source>
        <dbReference type="Pfam" id="PF03717"/>
    </source>
</evidence>
<dbReference type="NCBIfam" id="TIGR03423">
    <property type="entry name" value="pbp2_mrdA"/>
    <property type="match status" value="1"/>
</dbReference>
<evidence type="ECO:0000256" key="2">
    <source>
        <dbReference type="ARBA" id="ARBA00004236"/>
    </source>
</evidence>
<dbReference type="Pfam" id="PF03717">
    <property type="entry name" value="PBP_dimer"/>
    <property type="match status" value="1"/>
</dbReference>
<accession>A0A8H9FQL5</accession>
<dbReference type="GO" id="GO:0008658">
    <property type="term" value="F:penicillin binding"/>
    <property type="evidence" value="ECO:0007669"/>
    <property type="project" value="InterPro"/>
</dbReference>
<reference evidence="17" key="1">
    <citation type="journal article" date="2014" name="Int. J. Syst. Evol. Microbiol.">
        <title>Complete genome sequence of Corynebacterium casei LMG S-19264T (=DSM 44701T), isolated from a smear-ripened cheese.</title>
        <authorList>
            <consortium name="US DOE Joint Genome Institute (JGI-PGF)"/>
            <person name="Walter F."/>
            <person name="Albersmeier A."/>
            <person name="Kalinowski J."/>
            <person name="Ruckert C."/>
        </authorList>
    </citation>
    <scope>NUCLEOTIDE SEQUENCE</scope>
    <source>
        <strain evidence="17">CGMCC 1.10749</strain>
    </source>
</reference>
<dbReference type="GO" id="GO:0071972">
    <property type="term" value="F:peptidoglycan L,D-transpeptidase activity"/>
    <property type="evidence" value="ECO:0007669"/>
    <property type="project" value="TreeGrafter"/>
</dbReference>
<dbReference type="SUPFAM" id="SSF56519">
    <property type="entry name" value="Penicillin binding protein dimerisation domain"/>
    <property type="match status" value="1"/>
</dbReference>
<evidence type="ECO:0000256" key="9">
    <source>
        <dbReference type="ARBA" id="ARBA00022960"/>
    </source>
</evidence>
<evidence type="ECO:0000313" key="18">
    <source>
        <dbReference type="Proteomes" id="UP000628079"/>
    </source>
</evidence>
<gene>
    <name evidence="17" type="ORF">GCM10011314_06900</name>
</gene>
<evidence type="ECO:0000256" key="6">
    <source>
        <dbReference type="ARBA" id="ARBA00022670"/>
    </source>
</evidence>
<comment type="similarity">
    <text evidence="3">Belongs to the transpeptidase family.</text>
</comment>
<dbReference type="Gene3D" id="3.40.710.10">
    <property type="entry name" value="DD-peptidase/beta-lactamase superfamily"/>
    <property type="match status" value="1"/>
</dbReference>
<dbReference type="InterPro" id="IPR050515">
    <property type="entry name" value="Beta-lactam/transpept"/>
</dbReference>
<dbReference type="Pfam" id="PF00905">
    <property type="entry name" value="Transpeptidase"/>
    <property type="match status" value="1"/>
</dbReference>
<sequence>MTDVGLRPRDGSGHQGRFVAVAAVVGLLFVVLFGRLGQVQLTEHADYTAAAAELNTREVVVPAVRGRILDRSGRALADNTSVTVVTLERRVVADSPDRARALLARVAEVVGRPVEELVGRTHLCGEAGAPRAPACWAGSPQVPIPVASGVDPQRALSLVEQPARFPGIAVEAVPVRRYPAPSGVNAAHVLGYLGRATEKEVAASNGAVTADDLVGRAGLEQQYDAVLRGTPGRTVVSVDSRGLVTGVVSRVDPVPGRDLVTSLDAGVQAATEKALAREMAAARKRGLPADSGGAVVLDVATGQVVASASAPTYDPDVWTGGISAKSYAALTAPGAGTPLLSRVTGSAMAPASTLKALSVPAAVAAGNPLTRTYECGSSYRIGNRSFRNFESRGYGPITFHRALEVSCDTVFYDVAYRSWLALGGLNGRDARDPFIATVRDFGLGARTGIDLPGETAGRIPDRSWKRQVWEDTKDETCRRARTGYPDVAKTDPARATYLTALARENCESGAQFRAGDAANFSIGQGDVATTPLQMGVAYAAIANGGTVREPRVGVRVVDPVSGSAEPVPAGASHRAALRSDVGAYVRSGLRAVVVSGTAAQAFRGMPADWPVAGKTGTAEVFDRSDTSWFLSYAPANRPRYAVSVAVSQGGHGSETAAPVARAVHDALRLLPR</sequence>
<dbReference type="InterPro" id="IPR012338">
    <property type="entry name" value="Beta-lactam/transpept-like"/>
</dbReference>
<dbReference type="InterPro" id="IPR001460">
    <property type="entry name" value="PCN-bd_Tpept"/>
</dbReference>
<dbReference type="Gene3D" id="3.90.1310.10">
    <property type="entry name" value="Penicillin-binding protein 2a (Domain 2)"/>
    <property type="match status" value="1"/>
</dbReference>
<protein>
    <submittedName>
        <fullName evidence="17">Penicillin-binding protein 2</fullName>
    </submittedName>
</protein>
<dbReference type="GO" id="GO:0008360">
    <property type="term" value="P:regulation of cell shape"/>
    <property type="evidence" value="ECO:0007669"/>
    <property type="project" value="UniProtKB-KW"/>
</dbReference>
<dbReference type="InterPro" id="IPR036138">
    <property type="entry name" value="PBP_dimer_sf"/>
</dbReference>
<evidence type="ECO:0000256" key="12">
    <source>
        <dbReference type="ARBA" id="ARBA00023136"/>
    </source>
</evidence>
<organism evidence="17 18">
    <name type="scientific">Knoellia flava</name>
    <dbReference type="NCBI Taxonomy" id="913969"/>
    <lineage>
        <taxon>Bacteria</taxon>
        <taxon>Bacillati</taxon>
        <taxon>Actinomycetota</taxon>
        <taxon>Actinomycetes</taxon>
        <taxon>Micrococcales</taxon>
        <taxon>Intrasporangiaceae</taxon>
        <taxon>Knoellia</taxon>
    </lineage>
</organism>
<dbReference type="RefSeq" id="WP_052117427.1">
    <property type="nucleotide sequence ID" value="NZ_BMEA01000001.1"/>
</dbReference>
<proteinExistence type="inferred from homology"/>
<evidence type="ECO:0000256" key="11">
    <source>
        <dbReference type="ARBA" id="ARBA00022989"/>
    </source>
</evidence>
<keyword evidence="13" id="KW-0961">Cell wall biogenesis/degradation</keyword>
<dbReference type="EMBL" id="BMEA01000001">
    <property type="protein sequence ID" value="GGB70200.1"/>
    <property type="molecule type" value="Genomic_DNA"/>
</dbReference>
<name>A0A8H9FQL5_9MICO</name>
<feature type="domain" description="Penicillin-binding protein transpeptidase" evidence="15">
    <location>
        <begin position="292"/>
        <end position="663"/>
    </location>
</feature>
<dbReference type="InterPro" id="IPR005311">
    <property type="entry name" value="PBP_dimer"/>
</dbReference>
<keyword evidence="4" id="KW-1003">Cell membrane</keyword>
<dbReference type="SUPFAM" id="SSF56601">
    <property type="entry name" value="beta-lactamase/transpeptidase-like"/>
    <property type="match status" value="1"/>
</dbReference>
<dbReference type="AlphaFoldDB" id="A0A8H9FQL5"/>
<keyword evidence="10" id="KW-0573">Peptidoglycan synthesis</keyword>
<evidence type="ECO:0000256" key="3">
    <source>
        <dbReference type="ARBA" id="ARBA00007171"/>
    </source>
</evidence>
<evidence type="ECO:0000259" key="15">
    <source>
        <dbReference type="Pfam" id="PF00905"/>
    </source>
</evidence>
<comment type="subcellular location">
    <subcellularLocation>
        <location evidence="2">Cell membrane</location>
    </subcellularLocation>
    <subcellularLocation>
        <location evidence="1">Membrane</location>
        <topology evidence="1">Single-pass membrane protein</topology>
    </subcellularLocation>
</comment>
<dbReference type="GO" id="GO:0006508">
    <property type="term" value="P:proteolysis"/>
    <property type="evidence" value="ECO:0007669"/>
    <property type="project" value="UniProtKB-KW"/>
</dbReference>
<evidence type="ECO:0000256" key="4">
    <source>
        <dbReference type="ARBA" id="ARBA00022475"/>
    </source>
</evidence>
<evidence type="ECO:0000313" key="17">
    <source>
        <dbReference type="EMBL" id="GGB70200.1"/>
    </source>
</evidence>
<keyword evidence="5" id="KW-0997">Cell inner membrane</keyword>
<dbReference type="PANTHER" id="PTHR30627">
    <property type="entry name" value="PEPTIDOGLYCAN D,D-TRANSPEPTIDASE"/>
    <property type="match status" value="1"/>
</dbReference>
<keyword evidence="12 14" id="KW-0472">Membrane</keyword>
<dbReference type="GO" id="GO:0009002">
    <property type="term" value="F:serine-type D-Ala-D-Ala carboxypeptidase activity"/>
    <property type="evidence" value="ECO:0007669"/>
    <property type="project" value="InterPro"/>
</dbReference>
<dbReference type="GO" id="GO:0009252">
    <property type="term" value="P:peptidoglycan biosynthetic process"/>
    <property type="evidence" value="ECO:0007669"/>
    <property type="project" value="UniProtKB-KW"/>
</dbReference>
<evidence type="ECO:0000256" key="7">
    <source>
        <dbReference type="ARBA" id="ARBA00022692"/>
    </source>
</evidence>
<keyword evidence="8" id="KW-0378">Hydrolase</keyword>
<keyword evidence="11 14" id="KW-1133">Transmembrane helix</keyword>
<reference evidence="17" key="2">
    <citation type="submission" date="2020-09" db="EMBL/GenBank/DDBJ databases">
        <authorList>
            <person name="Sun Q."/>
            <person name="Zhou Y."/>
        </authorList>
    </citation>
    <scope>NUCLEOTIDE SEQUENCE</scope>
    <source>
        <strain evidence="17">CGMCC 1.10749</strain>
    </source>
</reference>
<dbReference type="GO" id="GO:0005886">
    <property type="term" value="C:plasma membrane"/>
    <property type="evidence" value="ECO:0007669"/>
    <property type="project" value="UniProtKB-SubCell"/>
</dbReference>
<keyword evidence="6" id="KW-0645">Protease</keyword>
<dbReference type="InterPro" id="IPR017790">
    <property type="entry name" value="Penicillin-binding_protein_2"/>
</dbReference>
<evidence type="ECO:0000256" key="13">
    <source>
        <dbReference type="ARBA" id="ARBA00023316"/>
    </source>
</evidence>
<comment type="caution">
    <text evidence="17">The sequence shown here is derived from an EMBL/GenBank/DDBJ whole genome shotgun (WGS) entry which is preliminary data.</text>
</comment>
<keyword evidence="7 14" id="KW-0812">Transmembrane</keyword>
<dbReference type="PANTHER" id="PTHR30627:SF2">
    <property type="entry name" value="PEPTIDOGLYCAN D,D-TRANSPEPTIDASE MRDA"/>
    <property type="match status" value="1"/>
</dbReference>
<evidence type="ECO:0000256" key="14">
    <source>
        <dbReference type="SAM" id="Phobius"/>
    </source>
</evidence>
<evidence type="ECO:0000256" key="5">
    <source>
        <dbReference type="ARBA" id="ARBA00022519"/>
    </source>
</evidence>
<dbReference type="Proteomes" id="UP000628079">
    <property type="component" value="Unassembled WGS sequence"/>
</dbReference>
<feature type="transmembrane region" description="Helical" evidence="14">
    <location>
        <begin position="18"/>
        <end position="37"/>
    </location>
</feature>
<keyword evidence="9" id="KW-0133">Cell shape</keyword>
<feature type="domain" description="Penicillin-binding protein dimerisation" evidence="16">
    <location>
        <begin position="61"/>
        <end position="245"/>
    </location>
</feature>